<dbReference type="InterPro" id="IPR058913">
    <property type="entry name" value="Integrase_dom_put"/>
</dbReference>
<evidence type="ECO:0000313" key="3">
    <source>
        <dbReference type="Proteomes" id="UP000683360"/>
    </source>
</evidence>
<protein>
    <recommendedName>
        <fullName evidence="1">Integrase core domain-containing protein</fullName>
    </recommendedName>
</protein>
<dbReference type="AlphaFoldDB" id="A0A8S3TYI8"/>
<feature type="domain" description="Integrase core" evidence="1">
    <location>
        <begin position="192"/>
        <end position="372"/>
    </location>
</feature>
<dbReference type="Pfam" id="PF24764">
    <property type="entry name" value="rva_4"/>
    <property type="match status" value="1"/>
</dbReference>
<name>A0A8S3TYI8_MYTED</name>
<evidence type="ECO:0000259" key="1">
    <source>
        <dbReference type="Pfam" id="PF24764"/>
    </source>
</evidence>
<dbReference type="PANTHER" id="PTHR46791:SF13">
    <property type="entry name" value="CLR5 DOMAIN-CONTAINING PROTEIN"/>
    <property type="match status" value="1"/>
</dbReference>
<accession>A0A8S3TYI8</accession>
<keyword evidence="3" id="KW-1185">Reference proteome</keyword>
<dbReference type="OrthoDB" id="6099050at2759"/>
<dbReference type="EMBL" id="CAJPWZ010002283">
    <property type="protein sequence ID" value="CAG2234988.1"/>
    <property type="molecule type" value="Genomic_DNA"/>
</dbReference>
<reference evidence="2" key="1">
    <citation type="submission" date="2021-03" db="EMBL/GenBank/DDBJ databases">
        <authorList>
            <person name="Bekaert M."/>
        </authorList>
    </citation>
    <scope>NUCLEOTIDE SEQUENCE</scope>
</reference>
<organism evidence="2 3">
    <name type="scientific">Mytilus edulis</name>
    <name type="common">Blue mussel</name>
    <dbReference type="NCBI Taxonomy" id="6550"/>
    <lineage>
        <taxon>Eukaryota</taxon>
        <taxon>Metazoa</taxon>
        <taxon>Spiralia</taxon>
        <taxon>Lophotrochozoa</taxon>
        <taxon>Mollusca</taxon>
        <taxon>Bivalvia</taxon>
        <taxon>Autobranchia</taxon>
        <taxon>Pteriomorphia</taxon>
        <taxon>Mytilida</taxon>
        <taxon>Mytiloidea</taxon>
        <taxon>Mytilidae</taxon>
        <taxon>Mytilinae</taxon>
        <taxon>Mytilus</taxon>
    </lineage>
</organism>
<dbReference type="PANTHER" id="PTHR46791">
    <property type="entry name" value="EXPRESSED PROTEIN"/>
    <property type="match status" value="1"/>
</dbReference>
<evidence type="ECO:0000313" key="2">
    <source>
        <dbReference type="EMBL" id="CAG2234988.1"/>
    </source>
</evidence>
<gene>
    <name evidence="2" type="ORF">MEDL_47582</name>
</gene>
<comment type="caution">
    <text evidence="2">The sequence shown here is derived from an EMBL/GenBank/DDBJ whole genome shotgun (WGS) entry which is preliminary data.</text>
</comment>
<proteinExistence type="predicted"/>
<dbReference type="Proteomes" id="UP000683360">
    <property type="component" value="Unassembled WGS sequence"/>
</dbReference>
<sequence>MSSQINDMEKRVQKVEDRNTKIEDSVEEMSHIVNSAKYTDNSDQNETLNKVIKDLRNIANNRIFFFCALFLNVNAVFIDKHPLLDDTIYSRDELVKAYFDRGYTNLEIVNALSVGHAIYLSISTIKRLLRHPAILKEKKDSGSCLGYRSMWKRLKISHGLKVKRDVVMTAMKIIDPESVDRRKKHRLIRRHYVNPGPNFMWHIDGNDKLKPYGFAIHGCIDGFSRRILWLEVGPSNKNPYIIASYYLNCLRRLKVTPKIIRADLGTENQVVSFLQTYFRFSDNDCLNGQKSFIFGKSCHNQRIEFWWSILRKQFNDWWMAIFKDLRDSGKYDESDPLHCDCLRFCFTRLIRKGLNNIASEWNQHRLQVRKQRDFDCARGIPDILYFLPEAVNTESFGTAVNDDDINTCYEMYVRELPNLYGCSEKFLEIVNIIKPNYTQPENTDQALSLFMELICILNELL</sequence>